<dbReference type="EMBL" id="OZ035838">
    <property type="protein sequence ID" value="CAL1583656.1"/>
    <property type="molecule type" value="Genomic_DNA"/>
</dbReference>
<sequence>MTPICDPSVILSDPSGWTPLSVVFPKMSKPIFRCLSMMSTSSSKEARAPLIIPAMVPFKSTLY</sequence>
<keyword evidence="2" id="KW-1185">Reference proteome</keyword>
<dbReference type="Proteomes" id="UP001497482">
    <property type="component" value="Chromosome 16"/>
</dbReference>
<evidence type="ECO:0000313" key="1">
    <source>
        <dbReference type="EMBL" id="CAL1583656.1"/>
    </source>
</evidence>
<gene>
    <name evidence="1" type="ORF">KC01_LOCUS14106</name>
</gene>
<protein>
    <submittedName>
        <fullName evidence="1">Uncharacterized protein</fullName>
    </submittedName>
</protein>
<accession>A0AAV2K3K0</accession>
<name>A0AAV2K3K0_KNICA</name>
<organism evidence="1 2">
    <name type="scientific">Knipowitschia caucasica</name>
    <name type="common">Caucasian dwarf goby</name>
    <name type="synonym">Pomatoschistus caucasicus</name>
    <dbReference type="NCBI Taxonomy" id="637954"/>
    <lineage>
        <taxon>Eukaryota</taxon>
        <taxon>Metazoa</taxon>
        <taxon>Chordata</taxon>
        <taxon>Craniata</taxon>
        <taxon>Vertebrata</taxon>
        <taxon>Euteleostomi</taxon>
        <taxon>Actinopterygii</taxon>
        <taxon>Neopterygii</taxon>
        <taxon>Teleostei</taxon>
        <taxon>Neoteleostei</taxon>
        <taxon>Acanthomorphata</taxon>
        <taxon>Gobiaria</taxon>
        <taxon>Gobiiformes</taxon>
        <taxon>Gobioidei</taxon>
        <taxon>Gobiidae</taxon>
        <taxon>Gobiinae</taxon>
        <taxon>Knipowitschia</taxon>
    </lineage>
</organism>
<evidence type="ECO:0000313" key="2">
    <source>
        <dbReference type="Proteomes" id="UP001497482"/>
    </source>
</evidence>
<proteinExistence type="predicted"/>
<reference evidence="1 2" key="1">
    <citation type="submission" date="2024-04" db="EMBL/GenBank/DDBJ databases">
        <authorList>
            <person name="Waldvogel A.-M."/>
            <person name="Schoenle A."/>
        </authorList>
    </citation>
    <scope>NUCLEOTIDE SEQUENCE [LARGE SCALE GENOMIC DNA]</scope>
</reference>
<dbReference type="AlphaFoldDB" id="A0AAV2K3K0"/>